<gene>
    <name evidence="4" type="ORF">SI7747_08010228</name>
</gene>
<keyword evidence="3" id="KW-0732">Signal</keyword>
<feature type="transmembrane region" description="Helical" evidence="2">
    <location>
        <begin position="257"/>
        <end position="277"/>
    </location>
</feature>
<feature type="compositionally biased region" description="Basic and acidic residues" evidence="1">
    <location>
        <begin position="81"/>
        <end position="103"/>
    </location>
</feature>
<keyword evidence="2" id="KW-1133">Transmembrane helix</keyword>
<evidence type="ECO:0000256" key="2">
    <source>
        <dbReference type="SAM" id="Phobius"/>
    </source>
</evidence>
<feature type="transmembrane region" description="Helical" evidence="2">
    <location>
        <begin position="352"/>
        <end position="373"/>
    </location>
</feature>
<accession>A0A7I8J1B0</accession>
<protein>
    <submittedName>
        <fullName evidence="4">Uncharacterized protein</fullName>
    </submittedName>
</protein>
<evidence type="ECO:0000256" key="3">
    <source>
        <dbReference type="SAM" id="SignalP"/>
    </source>
</evidence>
<dbReference type="EMBL" id="CACRZD030000008">
    <property type="protein sequence ID" value="CAA6663839.1"/>
    <property type="molecule type" value="Genomic_DNA"/>
</dbReference>
<dbReference type="Proteomes" id="UP001189122">
    <property type="component" value="Unassembled WGS sequence"/>
</dbReference>
<feature type="region of interest" description="Disordered" evidence="1">
    <location>
        <begin position="20"/>
        <end position="161"/>
    </location>
</feature>
<evidence type="ECO:0000313" key="5">
    <source>
        <dbReference type="Proteomes" id="UP001189122"/>
    </source>
</evidence>
<keyword evidence="2" id="KW-0472">Membrane</keyword>
<keyword evidence="5" id="KW-1185">Reference proteome</keyword>
<sequence length="389" mass="41991">MMNGVALILVVFSLAGAGVWSPEPPKPGSLPESTALRRAAARTPRRRRSWRRRFPSCPTSARASPLLSPAKRRRGSRHGLRPRDQGDDLRRLRRLQGEARGDLRQVQGEGGPSARGRRRRRREGEGGGGGFRRESLRDGGGGCGEGPAGGTKAEEKAKELRRNVTERAVEVKKNLTDIVHRAHEVVYDAAAYVCTAETAAVAAAVAHLLAFATAYGACVWVTFVSSHVLAGALSRHQAMAYAVGGAALTAAGRSQRYLLLGSLVLVLVNMLFLEPKATKVMFEKMKMEKEEGRGRDMADLGMETTTSTTATATATPTTATFGVTRTTVTQEPLTDKEAAKNRILKLDRKLKALNTYSSFLNVLSLMGLTWHLVHLARGMQGSCEAVGAH</sequence>
<dbReference type="PANTHER" id="PTHR47652">
    <property type="entry name" value="MITOCHONDRIAL IMPORT INNER MEMBRANE TRANSLOCASE SUBUNIT TIM44"/>
    <property type="match status" value="1"/>
</dbReference>
<feature type="signal peptide" evidence="3">
    <location>
        <begin position="1"/>
        <end position="17"/>
    </location>
</feature>
<dbReference type="AlphaFoldDB" id="A0A7I8J1B0"/>
<feature type="compositionally biased region" description="Gly residues" evidence="1">
    <location>
        <begin position="138"/>
        <end position="149"/>
    </location>
</feature>
<name>A0A7I8J1B0_SPIIN</name>
<evidence type="ECO:0000256" key="1">
    <source>
        <dbReference type="SAM" id="MobiDB-lite"/>
    </source>
</evidence>
<reference evidence="4 5" key="1">
    <citation type="submission" date="2019-12" db="EMBL/GenBank/DDBJ databases">
        <authorList>
            <person name="Scholz U."/>
            <person name="Mascher M."/>
            <person name="Fiebig A."/>
        </authorList>
    </citation>
    <scope>NUCLEOTIDE SEQUENCE</scope>
</reference>
<evidence type="ECO:0000313" key="4">
    <source>
        <dbReference type="EMBL" id="CAA2624389.1"/>
    </source>
</evidence>
<feature type="chain" id="PRO_5029613163" evidence="3">
    <location>
        <begin position="18"/>
        <end position="389"/>
    </location>
</feature>
<feature type="compositionally biased region" description="Basic and acidic residues" evidence="1">
    <location>
        <begin position="152"/>
        <end position="161"/>
    </location>
</feature>
<dbReference type="EMBL" id="LR743595">
    <property type="protein sequence ID" value="CAA2624389.1"/>
    <property type="molecule type" value="Genomic_DNA"/>
</dbReference>
<organism evidence="4">
    <name type="scientific">Spirodela intermedia</name>
    <name type="common">Intermediate duckweed</name>
    <dbReference type="NCBI Taxonomy" id="51605"/>
    <lineage>
        <taxon>Eukaryota</taxon>
        <taxon>Viridiplantae</taxon>
        <taxon>Streptophyta</taxon>
        <taxon>Embryophyta</taxon>
        <taxon>Tracheophyta</taxon>
        <taxon>Spermatophyta</taxon>
        <taxon>Magnoliopsida</taxon>
        <taxon>Liliopsida</taxon>
        <taxon>Araceae</taxon>
        <taxon>Lemnoideae</taxon>
        <taxon>Spirodela</taxon>
    </lineage>
</organism>
<keyword evidence="2" id="KW-0812">Transmembrane</keyword>
<proteinExistence type="predicted"/>
<feature type="compositionally biased region" description="Basic residues" evidence="1">
    <location>
        <begin position="70"/>
        <end position="80"/>
    </location>
</feature>
<dbReference type="PANTHER" id="PTHR47652:SF3">
    <property type="entry name" value="MITOCHONDRIAL IMPORT INNER MEMBRANE TRANSLOCASE SUBUNIT TIM44"/>
    <property type="match status" value="1"/>
</dbReference>
<feature type="compositionally biased region" description="Basic residues" evidence="1">
    <location>
        <begin position="39"/>
        <end position="54"/>
    </location>
</feature>